<dbReference type="PROSITE" id="PS51257">
    <property type="entry name" value="PROKAR_LIPOPROTEIN"/>
    <property type="match status" value="1"/>
</dbReference>
<evidence type="ECO:0008006" key="4">
    <source>
        <dbReference type="Google" id="ProtNLM"/>
    </source>
</evidence>
<organism evidence="2 3">
    <name type="scientific">Paracidovorax valerianellae</name>
    <dbReference type="NCBI Taxonomy" id="187868"/>
    <lineage>
        <taxon>Bacteria</taxon>
        <taxon>Pseudomonadati</taxon>
        <taxon>Pseudomonadota</taxon>
        <taxon>Betaproteobacteria</taxon>
        <taxon>Burkholderiales</taxon>
        <taxon>Comamonadaceae</taxon>
        <taxon>Paracidovorax</taxon>
    </lineage>
</organism>
<dbReference type="AlphaFoldDB" id="A0A1G6RUC2"/>
<protein>
    <recommendedName>
        <fullName evidence="4">Beta-barrel assembly machine subunit BamE</fullName>
    </recommendedName>
</protein>
<evidence type="ECO:0000313" key="2">
    <source>
        <dbReference type="EMBL" id="SDD08158.1"/>
    </source>
</evidence>
<feature type="chain" id="PRO_5011562813" description="Beta-barrel assembly machine subunit BamE" evidence="1">
    <location>
        <begin position="34"/>
        <end position="175"/>
    </location>
</feature>
<dbReference type="Proteomes" id="UP000198781">
    <property type="component" value="Unassembled WGS sequence"/>
</dbReference>
<evidence type="ECO:0000256" key="1">
    <source>
        <dbReference type="SAM" id="SignalP"/>
    </source>
</evidence>
<keyword evidence="1" id="KW-0732">Signal</keyword>
<reference evidence="2 3" key="1">
    <citation type="submission" date="2016-10" db="EMBL/GenBank/DDBJ databases">
        <authorList>
            <person name="de Groot N.N."/>
        </authorList>
    </citation>
    <scope>NUCLEOTIDE SEQUENCE [LARGE SCALE GENOMIC DNA]</scope>
    <source>
        <strain evidence="2 3">DSM 16619</strain>
    </source>
</reference>
<accession>A0A1G6RUC2</accession>
<dbReference type="STRING" id="187868.SAMN05192589_104241"/>
<evidence type="ECO:0000313" key="3">
    <source>
        <dbReference type="Proteomes" id="UP000198781"/>
    </source>
</evidence>
<dbReference type="EMBL" id="FMZC01000004">
    <property type="protein sequence ID" value="SDD08158.1"/>
    <property type="molecule type" value="Genomic_DNA"/>
</dbReference>
<dbReference type="RefSeq" id="WP_245711295.1">
    <property type="nucleotide sequence ID" value="NZ_FMZC01000004.1"/>
</dbReference>
<sequence length="175" mass="19182">MTLTARPSFSLSMASLARGAAAVGLALALTACASPDFVKPGASRNEVLQNLGPPVSATQLPGGGERLLYTTQPSGRQVYHMDFDTTGRLVRSDQVLTFNNLAGIPAGWTVDDVRRTFGPPMLVEQVARFDGDIWTYRFRDDLGTRRFAHVHLDPRGVVVKVMFTDEPDPRDRFGF</sequence>
<proteinExistence type="predicted"/>
<feature type="signal peptide" evidence="1">
    <location>
        <begin position="1"/>
        <end position="33"/>
    </location>
</feature>
<name>A0A1G6RUC2_9BURK</name>
<gene>
    <name evidence="2" type="ORF">SAMN05192589_104241</name>
</gene>
<keyword evidence="3" id="KW-1185">Reference proteome</keyword>